<accession>A0ABU2JGU4</accession>
<sequence>MGLTVQLPKDVAVGLVEVGEAVYDRDAALVHGAFADLAAYAAIFAGDSAAVVTLMTTPDVIASLARRLHRRRAERTRWLNARGPGG</sequence>
<comment type="caution">
    <text evidence="1">The sequence shown here is derived from an EMBL/GenBank/DDBJ whole genome shotgun (WGS) entry which is preliminary data.</text>
</comment>
<dbReference type="EMBL" id="JAVREH010000077">
    <property type="protein sequence ID" value="MDT0264200.1"/>
    <property type="molecule type" value="Genomic_DNA"/>
</dbReference>
<protein>
    <submittedName>
        <fullName evidence="1">Uncharacterized protein</fullName>
    </submittedName>
</protein>
<gene>
    <name evidence="1" type="ORF">RM423_22795</name>
</gene>
<dbReference type="Proteomes" id="UP001183176">
    <property type="component" value="Unassembled WGS sequence"/>
</dbReference>
<reference evidence="2" key="1">
    <citation type="submission" date="2023-07" db="EMBL/GenBank/DDBJ databases">
        <title>30 novel species of actinomycetes from the DSMZ collection.</title>
        <authorList>
            <person name="Nouioui I."/>
        </authorList>
    </citation>
    <scope>NUCLEOTIDE SEQUENCE [LARGE SCALE GENOMIC DNA]</scope>
    <source>
        <strain evidence="2">DSM 44399</strain>
    </source>
</reference>
<name>A0ABU2JGU4_9ACTN</name>
<evidence type="ECO:0000313" key="1">
    <source>
        <dbReference type="EMBL" id="MDT0264200.1"/>
    </source>
</evidence>
<keyword evidence="2" id="KW-1185">Reference proteome</keyword>
<dbReference type="RefSeq" id="WP_311425342.1">
    <property type="nucleotide sequence ID" value="NZ_JAVREH010000077.1"/>
</dbReference>
<organism evidence="1 2">
    <name type="scientific">Jatrophihabitans lederbergiae</name>
    <dbReference type="NCBI Taxonomy" id="3075547"/>
    <lineage>
        <taxon>Bacteria</taxon>
        <taxon>Bacillati</taxon>
        <taxon>Actinomycetota</taxon>
        <taxon>Actinomycetes</taxon>
        <taxon>Jatrophihabitantales</taxon>
        <taxon>Jatrophihabitantaceae</taxon>
        <taxon>Jatrophihabitans</taxon>
    </lineage>
</organism>
<proteinExistence type="predicted"/>
<evidence type="ECO:0000313" key="2">
    <source>
        <dbReference type="Proteomes" id="UP001183176"/>
    </source>
</evidence>